<dbReference type="SUPFAM" id="SSF161098">
    <property type="entry name" value="MetI-like"/>
    <property type="match status" value="1"/>
</dbReference>
<dbReference type="AlphaFoldDB" id="A0A7W9GUW0"/>
<proteinExistence type="inferred from homology"/>
<name>A0A7W9GUW0_9ACTN</name>
<gene>
    <name evidence="9" type="ORF">HD601_004784</name>
</gene>
<dbReference type="EMBL" id="JACHMM010000001">
    <property type="protein sequence ID" value="MBB5790209.1"/>
    <property type="molecule type" value="Genomic_DNA"/>
</dbReference>
<organism evidence="9 10">
    <name type="scientific">Jiangella mangrovi</name>
    <dbReference type="NCBI Taxonomy" id="1524084"/>
    <lineage>
        <taxon>Bacteria</taxon>
        <taxon>Bacillati</taxon>
        <taxon>Actinomycetota</taxon>
        <taxon>Actinomycetes</taxon>
        <taxon>Jiangellales</taxon>
        <taxon>Jiangellaceae</taxon>
        <taxon>Jiangella</taxon>
    </lineage>
</organism>
<feature type="transmembrane region" description="Helical" evidence="7">
    <location>
        <begin position="176"/>
        <end position="197"/>
    </location>
</feature>
<dbReference type="Pfam" id="PF00528">
    <property type="entry name" value="BPD_transp_1"/>
    <property type="match status" value="1"/>
</dbReference>
<keyword evidence="4 7" id="KW-0812">Transmembrane</keyword>
<dbReference type="PANTHER" id="PTHR30151:SF0">
    <property type="entry name" value="ABC TRANSPORTER PERMEASE PROTEIN MJ0413-RELATED"/>
    <property type="match status" value="1"/>
</dbReference>
<evidence type="ECO:0000256" key="2">
    <source>
        <dbReference type="ARBA" id="ARBA00022448"/>
    </source>
</evidence>
<evidence type="ECO:0000259" key="8">
    <source>
        <dbReference type="PROSITE" id="PS50928"/>
    </source>
</evidence>
<evidence type="ECO:0000313" key="10">
    <source>
        <dbReference type="Proteomes" id="UP000542813"/>
    </source>
</evidence>
<dbReference type="Proteomes" id="UP000542813">
    <property type="component" value="Unassembled WGS sequence"/>
</dbReference>
<dbReference type="GO" id="GO:0055085">
    <property type="term" value="P:transmembrane transport"/>
    <property type="evidence" value="ECO:0007669"/>
    <property type="project" value="InterPro"/>
</dbReference>
<evidence type="ECO:0000256" key="4">
    <source>
        <dbReference type="ARBA" id="ARBA00022692"/>
    </source>
</evidence>
<dbReference type="RefSeq" id="WP_184826103.1">
    <property type="nucleotide sequence ID" value="NZ_JACHMM010000001.1"/>
</dbReference>
<dbReference type="Gene3D" id="1.10.3720.10">
    <property type="entry name" value="MetI-like"/>
    <property type="match status" value="1"/>
</dbReference>
<evidence type="ECO:0000313" key="9">
    <source>
        <dbReference type="EMBL" id="MBB5790209.1"/>
    </source>
</evidence>
<evidence type="ECO:0000256" key="1">
    <source>
        <dbReference type="ARBA" id="ARBA00004651"/>
    </source>
</evidence>
<evidence type="ECO:0000256" key="7">
    <source>
        <dbReference type="RuleBase" id="RU363032"/>
    </source>
</evidence>
<comment type="similarity">
    <text evidence="7">Belongs to the binding-protein-dependent transport system permease family.</text>
</comment>
<feature type="transmembrane region" description="Helical" evidence="7">
    <location>
        <begin position="78"/>
        <end position="100"/>
    </location>
</feature>
<feature type="transmembrane region" description="Helical" evidence="7">
    <location>
        <begin position="107"/>
        <end position="128"/>
    </location>
</feature>
<accession>A0A7W9GUW0</accession>
<comment type="subcellular location">
    <subcellularLocation>
        <location evidence="1 7">Cell membrane</location>
        <topology evidence="1 7">Multi-pass membrane protein</topology>
    </subcellularLocation>
</comment>
<evidence type="ECO:0000256" key="5">
    <source>
        <dbReference type="ARBA" id="ARBA00022989"/>
    </source>
</evidence>
<feature type="transmembrane region" description="Helical" evidence="7">
    <location>
        <begin position="203"/>
        <end position="221"/>
    </location>
</feature>
<feature type="domain" description="ABC transmembrane type-1" evidence="8">
    <location>
        <begin position="70"/>
        <end position="250"/>
    </location>
</feature>
<evidence type="ECO:0000256" key="3">
    <source>
        <dbReference type="ARBA" id="ARBA00022475"/>
    </source>
</evidence>
<keyword evidence="6 7" id="KW-0472">Membrane</keyword>
<protein>
    <submittedName>
        <fullName evidence="9">NitT/TauT family transport system permease protein</fullName>
    </submittedName>
</protein>
<sequence>MAGVVTARGRAAVVAYLRRDVVTSLVALAAGAVVWELAARVLRAEWLPTFSAVVQRIGDLTGDPRFTDAVVESLRQVVVGYLIAVVLGVGVGVAMGLNAYVDTALKYFLDLALFVPPIIMAPVFLIVFGLSDTTLLSIVVLFASTVIAVNTRAAVAGAELQLRDVGRVFGAGRWTVIGRIVLPAALPLIFVGLHLGIARAVKGMIVGQLFLAVIGIGALSARYQQAFDATGTWSVAVVVIGMSLLLSWLIKIVDVLANNWAYGGADDEDR</sequence>
<dbReference type="InterPro" id="IPR000515">
    <property type="entry name" value="MetI-like"/>
</dbReference>
<keyword evidence="10" id="KW-1185">Reference proteome</keyword>
<dbReference type="GO" id="GO:0005886">
    <property type="term" value="C:plasma membrane"/>
    <property type="evidence" value="ECO:0007669"/>
    <property type="project" value="UniProtKB-SubCell"/>
</dbReference>
<reference evidence="9 10" key="1">
    <citation type="submission" date="2020-08" db="EMBL/GenBank/DDBJ databases">
        <title>Sequencing the genomes of 1000 actinobacteria strains.</title>
        <authorList>
            <person name="Klenk H.-P."/>
        </authorList>
    </citation>
    <scope>NUCLEOTIDE SEQUENCE [LARGE SCALE GENOMIC DNA]</scope>
    <source>
        <strain evidence="9 10">DSM 102122</strain>
    </source>
</reference>
<evidence type="ECO:0000256" key="6">
    <source>
        <dbReference type="ARBA" id="ARBA00023136"/>
    </source>
</evidence>
<dbReference type="CDD" id="cd06261">
    <property type="entry name" value="TM_PBP2"/>
    <property type="match status" value="1"/>
</dbReference>
<keyword evidence="5 7" id="KW-1133">Transmembrane helix</keyword>
<feature type="transmembrane region" description="Helical" evidence="7">
    <location>
        <begin position="233"/>
        <end position="250"/>
    </location>
</feature>
<dbReference type="InterPro" id="IPR035906">
    <property type="entry name" value="MetI-like_sf"/>
</dbReference>
<feature type="transmembrane region" description="Helical" evidence="7">
    <location>
        <begin position="21"/>
        <end position="42"/>
    </location>
</feature>
<keyword evidence="2 7" id="KW-0813">Transport</keyword>
<dbReference type="PROSITE" id="PS50928">
    <property type="entry name" value="ABC_TM1"/>
    <property type="match status" value="1"/>
</dbReference>
<keyword evidence="3" id="KW-1003">Cell membrane</keyword>
<feature type="transmembrane region" description="Helical" evidence="7">
    <location>
        <begin position="134"/>
        <end position="155"/>
    </location>
</feature>
<comment type="caution">
    <text evidence="9">The sequence shown here is derived from an EMBL/GenBank/DDBJ whole genome shotgun (WGS) entry which is preliminary data.</text>
</comment>
<dbReference type="PANTHER" id="PTHR30151">
    <property type="entry name" value="ALKANE SULFONATE ABC TRANSPORTER-RELATED, MEMBRANE SUBUNIT"/>
    <property type="match status" value="1"/>
</dbReference>